<name>A0A4P6M608_9FIRM</name>
<evidence type="ECO:0000313" key="3">
    <source>
        <dbReference type="Proteomes" id="UP000289794"/>
    </source>
</evidence>
<dbReference type="AlphaFoldDB" id="A0A4P6M608"/>
<keyword evidence="1" id="KW-0812">Transmembrane</keyword>
<keyword evidence="1" id="KW-0472">Membrane</keyword>
<sequence length="906" mass="97675">MAQSVGQIGLDLVVNQNQFKKQMSGITNLAKKAGAALAAAFAVKKLVDFGKQCIELGSDLAEAQNVVDVTFPRMSAQVDSFAKNAAASFGLSETMAKKFTGTFGAMAKAFGFSEQQAYDMSTTLTGLAGDVASFYNISQDEAYTKLKSVFTGETETLKDLGIVMTQNALDAYAMANGWGKTTQAMSEAEKVALRYAFVQEQLTAASGDFTRTADSWANQVRVLKLQFDSLKATLGQGLINVLTPVLKLLNQLLAKLTTVATAFKSFTEMLTGKKSQDGSGFKDTASDLSAAAGAADSLTDSTEGVGKAAEKASRSLMGFDKVNKLQDKNASLTGGAGDIPIKGMDINYGNLAEGDTVIDQLDSKFQKMFQNIQRNIQPTIDSFKRLWNEGLQKLGSFTQTALGDFFSGFLGKVAGWLFQTGIPGFVDALNEGLMAIKFDDINEALNRLWDALAPFAINIGEGLLWFWQNVLVPLGVWTANEVVPRFLDTLAIAVEAVNNILEALKPLFQWFWDNVLKPIASWAGGIFLSVWDKINGGLQKFSDWCKEHPTAIQNMAIIIGSFFAAWKISSLIAKAAGFIKTAVNIVSSIKSIAGAISLVKYGLSLLTSAFNPVILVIGSAIAIGVLLWKNWDTIKEKAIAIWTAIATWFDSVTKKIGEFFSRLWSGIADTFKSVGSWFKQKFTSASDGIKSAFSSVGNFFSGIWSGIKNTFSNVADWFRDKFSAAWKAVKDVFSSGGKVFDGIKDGILNGLKSVVNALISGINKVIKLPFDGLNSALKRMKKVDIMGLKPFGWIPSIKVPQIPKLAQGGFVKANTPQLAMIGDNRHYGEIVAPEDKLQAMVNEAVRAAGGSGLSKADVESIVNSAVTRFIAAVGKMGFFVDGELLARALDRALENANYRQNPVEVT</sequence>
<evidence type="ECO:0008006" key="4">
    <source>
        <dbReference type="Google" id="ProtNLM"/>
    </source>
</evidence>
<dbReference type="Gene3D" id="1.20.120.20">
    <property type="entry name" value="Apolipoprotein"/>
    <property type="match status" value="1"/>
</dbReference>
<evidence type="ECO:0000313" key="2">
    <source>
        <dbReference type="EMBL" id="QBE98897.1"/>
    </source>
</evidence>
<reference evidence="2 3" key="1">
    <citation type="submission" date="2019-01" db="EMBL/GenBank/DDBJ databases">
        <title>PMF-metabolizing Aryl O-demethylase.</title>
        <authorList>
            <person name="Kim M."/>
        </authorList>
    </citation>
    <scope>NUCLEOTIDE SEQUENCE [LARGE SCALE GENOMIC DNA]</scope>
    <source>
        <strain evidence="2 3">PMF1</strain>
    </source>
</reference>
<dbReference type="KEGG" id="bpro:PMF13cell1_04466"/>
<accession>A0A4P6M608</accession>
<feature type="transmembrane region" description="Helical" evidence="1">
    <location>
        <begin position="609"/>
        <end position="628"/>
    </location>
</feature>
<proteinExistence type="predicted"/>
<dbReference type="Proteomes" id="UP000289794">
    <property type="component" value="Chromosome"/>
</dbReference>
<evidence type="ECO:0000256" key="1">
    <source>
        <dbReference type="SAM" id="Phobius"/>
    </source>
</evidence>
<keyword evidence="1" id="KW-1133">Transmembrane helix</keyword>
<dbReference type="RefSeq" id="WP_243125960.1">
    <property type="nucleotide sequence ID" value="NZ_CP035945.1"/>
</dbReference>
<gene>
    <name evidence="2" type="ORF">PMF13cell1_04466</name>
</gene>
<protein>
    <recommendedName>
        <fullName evidence="4">Phage tail tape measure protein</fullName>
    </recommendedName>
</protein>
<dbReference type="EMBL" id="CP035945">
    <property type="protein sequence ID" value="QBE98897.1"/>
    <property type="molecule type" value="Genomic_DNA"/>
</dbReference>
<organism evidence="2 3">
    <name type="scientific">Blautia producta</name>
    <dbReference type="NCBI Taxonomy" id="33035"/>
    <lineage>
        <taxon>Bacteria</taxon>
        <taxon>Bacillati</taxon>
        <taxon>Bacillota</taxon>
        <taxon>Clostridia</taxon>
        <taxon>Lachnospirales</taxon>
        <taxon>Lachnospiraceae</taxon>
        <taxon>Blautia</taxon>
    </lineage>
</organism>